<sequence>MALTIQFGCEVTRVGHVLAVVNALLSIFIADFAESYLIFEGAGDSLKNAMDSTDGASIVK</sequence>
<evidence type="ECO:0000313" key="1">
    <source>
        <dbReference type="EMBL" id="KAL0914091.1"/>
    </source>
</evidence>
<dbReference type="EMBL" id="JANQDX010000013">
    <property type="protein sequence ID" value="KAL0914091.1"/>
    <property type="molecule type" value="Genomic_DNA"/>
</dbReference>
<protein>
    <submittedName>
        <fullName evidence="1">Uncharacterized protein</fullName>
    </submittedName>
</protein>
<dbReference type="AlphaFoldDB" id="A0ABD0UUK7"/>
<evidence type="ECO:0000313" key="2">
    <source>
        <dbReference type="Proteomes" id="UP001552299"/>
    </source>
</evidence>
<keyword evidence="2" id="KW-1185">Reference proteome</keyword>
<reference evidence="1 2" key="1">
    <citation type="journal article" date="2024" name="Plant Biotechnol. J.">
        <title>Dendrobium thyrsiflorum genome and its molecular insights into genes involved in important horticultural traits.</title>
        <authorList>
            <person name="Chen B."/>
            <person name="Wang J.Y."/>
            <person name="Zheng P.J."/>
            <person name="Li K.L."/>
            <person name="Liang Y.M."/>
            <person name="Chen X.F."/>
            <person name="Zhang C."/>
            <person name="Zhao X."/>
            <person name="He X."/>
            <person name="Zhang G.Q."/>
            <person name="Liu Z.J."/>
            <person name="Xu Q."/>
        </authorList>
    </citation>
    <scope>NUCLEOTIDE SEQUENCE [LARGE SCALE GENOMIC DNA]</scope>
    <source>
        <strain evidence="1">GZMU011</strain>
    </source>
</reference>
<name>A0ABD0UUK7_DENTH</name>
<gene>
    <name evidence="1" type="ORF">M5K25_017596</name>
</gene>
<dbReference type="Proteomes" id="UP001552299">
    <property type="component" value="Unassembled WGS sequence"/>
</dbReference>
<comment type="caution">
    <text evidence="1">The sequence shown here is derived from an EMBL/GenBank/DDBJ whole genome shotgun (WGS) entry which is preliminary data.</text>
</comment>
<organism evidence="1 2">
    <name type="scientific">Dendrobium thyrsiflorum</name>
    <name type="common">Pinecone-like raceme dendrobium</name>
    <name type="synonym">Orchid</name>
    <dbReference type="NCBI Taxonomy" id="117978"/>
    <lineage>
        <taxon>Eukaryota</taxon>
        <taxon>Viridiplantae</taxon>
        <taxon>Streptophyta</taxon>
        <taxon>Embryophyta</taxon>
        <taxon>Tracheophyta</taxon>
        <taxon>Spermatophyta</taxon>
        <taxon>Magnoliopsida</taxon>
        <taxon>Liliopsida</taxon>
        <taxon>Asparagales</taxon>
        <taxon>Orchidaceae</taxon>
        <taxon>Epidendroideae</taxon>
        <taxon>Malaxideae</taxon>
        <taxon>Dendrobiinae</taxon>
        <taxon>Dendrobium</taxon>
    </lineage>
</organism>
<proteinExistence type="predicted"/>
<accession>A0ABD0UUK7</accession>